<accession>A0ABS8D9M3</accession>
<dbReference type="RefSeq" id="WP_227181544.1">
    <property type="nucleotide sequence ID" value="NZ_JAJBZT010000009.1"/>
</dbReference>
<keyword evidence="1" id="KW-0812">Transmembrane</keyword>
<comment type="caution">
    <text evidence="2">The sequence shown here is derived from an EMBL/GenBank/DDBJ whole genome shotgun (WGS) entry which is preliminary data.</text>
</comment>
<organism evidence="2 3">
    <name type="scientific">Leeia speluncae</name>
    <dbReference type="NCBI Taxonomy" id="2884804"/>
    <lineage>
        <taxon>Bacteria</taxon>
        <taxon>Pseudomonadati</taxon>
        <taxon>Pseudomonadota</taxon>
        <taxon>Betaproteobacteria</taxon>
        <taxon>Neisseriales</taxon>
        <taxon>Leeiaceae</taxon>
        <taxon>Leeia</taxon>
    </lineage>
</organism>
<evidence type="ECO:0000313" key="2">
    <source>
        <dbReference type="EMBL" id="MCB6184723.1"/>
    </source>
</evidence>
<dbReference type="EMBL" id="JAJBZT010000009">
    <property type="protein sequence ID" value="MCB6184723.1"/>
    <property type="molecule type" value="Genomic_DNA"/>
</dbReference>
<keyword evidence="3" id="KW-1185">Reference proteome</keyword>
<sequence>MHAMQSSFGWLDGLAIIWFILLWVGYSWYTDRGVSAKTGLVVASHQHRVFWAKSILSRGLQVADAVLVGNLMSSVSFYASTTIYVLAGLLALMGTVDKVILFASSFSYYQGTSREVWEFKLLLLVVVFVIAYFKFTWSLRQFNFLSILLGAAPSTSEDHAVYADRLAKLNTYAGDEFNRGIRAYYFGLAAIAWFIQPLAFIVASTLVVIILYRRDFASEALDAMQSH</sequence>
<feature type="transmembrane region" description="Helical" evidence="1">
    <location>
        <begin position="121"/>
        <end position="139"/>
    </location>
</feature>
<keyword evidence="1" id="KW-0472">Membrane</keyword>
<evidence type="ECO:0000313" key="3">
    <source>
        <dbReference type="Proteomes" id="UP001165395"/>
    </source>
</evidence>
<dbReference type="PANTHER" id="PTHR31881">
    <property type="match status" value="1"/>
</dbReference>
<proteinExistence type="predicted"/>
<feature type="transmembrane region" description="Helical" evidence="1">
    <location>
        <begin position="7"/>
        <end position="29"/>
    </location>
</feature>
<feature type="transmembrane region" description="Helical" evidence="1">
    <location>
        <begin position="83"/>
        <end position="109"/>
    </location>
</feature>
<feature type="transmembrane region" description="Helical" evidence="1">
    <location>
        <begin position="184"/>
        <end position="212"/>
    </location>
</feature>
<keyword evidence="1" id="KW-1133">Transmembrane helix</keyword>
<protein>
    <submittedName>
        <fullName evidence="2">DUF599 domain-containing protein</fullName>
    </submittedName>
</protein>
<gene>
    <name evidence="2" type="ORF">LIN78_14335</name>
</gene>
<name>A0ABS8D9M3_9NEIS</name>
<dbReference type="PANTHER" id="PTHR31881:SF6">
    <property type="entry name" value="OS09G0494600 PROTEIN"/>
    <property type="match status" value="1"/>
</dbReference>
<evidence type="ECO:0000256" key="1">
    <source>
        <dbReference type="SAM" id="Phobius"/>
    </source>
</evidence>
<dbReference type="Proteomes" id="UP001165395">
    <property type="component" value="Unassembled WGS sequence"/>
</dbReference>
<dbReference type="Pfam" id="PF04654">
    <property type="entry name" value="DUF599"/>
    <property type="match status" value="1"/>
</dbReference>
<dbReference type="InterPro" id="IPR006747">
    <property type="entry name" value="DUF599"/>
</dbReference>
<reference evidence="2" key="1">
    <citation type="submission" date="2021-10" db="EMBL/GenBank/DDBJ databases">
        <title>The complete genome sequence of Leeia sp. TBRC 13508.</title>
        <authorList>
            <person name="Charoenyingcharoen P."/>
            <person name="Yukphan P."/>
        </authorList>
    </citation>
    <scope>NUCLEOTIDE SEQUENCE</scope>
    <source>
        <strain evidence="2">TBRC 13508</strain>
    </source>
</reference>